<comment type="similarity">
    <text evidence="5">Belongs to the UbiC family.</text>
</comment>
<protein>
    <recommendedName>
        <fullName evidence="5">Probable chorismate pyruvate-lyase</fullName>
        <shortName evidence="5">CL</shortName>
        <shortName evidence="5">CPL</shortName>
        <ecNumber evidence="5">4.1.3.40</ecNumber>
    </recommendedName>
</protein>
<dbReference type="STRING" id="52441.SAMN05216302_101017"/>
<comment type="pathway">
    <text evidence="5">Cofactor biosynthesis; ubiquinone biosynthesis.</text>
</comment>
<evidence type="ECO:0000313" key="7">
    <source>
        <dbReference type="Proteomes" id="UP000199533"/>
    </source>
</evidence>
<accession>A0A1I4AUZ4</accession>
<dbReference type="AlphaFoldDB" id="A0A1I4AUZ4"/>
<dbReference type="GO" id="GO:0008813">
    <property type="term" value="F:chorismate lyase activity"/>
    <property type="evidence" value="ECO:0007669"/>
    <property type="project" value="UniProtKB-UniRule"/>
</dbReference>
<dbReference type="EMBL" id="FOSP01000010">
    <property type="protein sequence ID" value="SFK59456.1"/>
    <property type="molecule type" value="Genomic_DNA"/>
</dbReference>
<proteinExistence type="inferred from homology"/>
<feature type="binding site" evidence="5">
    <location>
        <position position="72"/>
    </location>
    <ligand>
        <name>substrate</name>
    </ligand>
</feature>
<dbReference type="GO" id="GO:0005829">
    <property type="term" value="C:cytosol"/>
    <property type="evidence" value="ECO:0007669"/>
    <property type="project" value="TreeGrafter"/>
</dbReference>
<dbReference type="InterPro" id="IPR007440">
    <property type="entry name" value="Chorismate--pyruvate_lyase"/>
</dbReference>
<dbReference type="EC" id="4.1.3.40" evidence="5"/>
<keyword evidence="3 5" id="KW-0456">Lyase</keyword>
<dbReference type="Proteomes" id="UP000199533">
    <property type="component" value="Unassembled WGS sequence"/>
</dbReference>
<organism evidence="6 7">
    <name type="scientific">Nitrosomonas aestuarii</name>
    <dbReference type="NCBI Taxonomy" id="52441"/>
    <lineage>
        <taxon>Bacteria</taxon>
        <taxon>Pseudomonadati</taxon>
        <taxon>Pseudomonadota</taxon>
        <taxon>Betaproteobacteria</taxon>
        <taxon>Nitrosomonadales</taxon>
        <taxon>Nitrosomonadaceae</taxon>
        <taxon>Nitrosomonas</taxon>
    </lineage>
</organism>
<evidence type="ECO:0000313" key="6">
    <source>
        <dbReference type="EMBL" id="SFK59456.1"/>
    </source>
</evidence>
<reference evidence="7" key="1">
    <citation type="submission" date="2016-10" db="EMBL/GenBank/DDBJ databases">
        <authorList>
            <person name="Varghese N."/>
            <person name="Submissions S."/>
        </authorList>
    </citation>
    <scope>NUCLEOTIDE SEQUENCE [LARGE SCALE GENOMIC DNA]</scope>
    <source>
        <strain evidence="7">Nm69</strain>
    </source>
</reference>
<gene>
    <name evidence="5" type="primary">ubiC</name>
    <name evidence="6" type="ORF">SAMN05216302_101017</name>
</gene>
<dbReference type="PANTHER" id="PTHR38683">
    <property type="entry name" value="CHORISMATE PYRUVATE-LYASE"/>
    <property type="match status" value="1"/>
</dbReference>
<dbReference type="InterPro" id="IPR028978">
    <property type="entry name" value="Chorismate_lyase_/UTRA_dom_sf"/>
</dbReference>
<dbReference type="Pfam" id="PF04345">
    <property type="entry name" value="Chor_lyase"/>
    <property type="match status" value="1"/>
</dbReference>
<evidence type="ECO:0000256" key="1">
    <source>
        <dbReference type="ARBA" id="ARBA00022490"/>
    </source>
</evidence>
<evidence type="ECO:0000256" key="2">
    <source>
        <dbReference type="ARBA" id="ARBA00022688"/>
    </source>
</evidence>
<comment type="catalytic activity">
    <reaction evidence="5">
        <text>chorismate = 4-hydroxybenzoate + pyruvate</text>
        <dbReference type="Rhea" id="RHEA:16505"/>
        <dbReference type="ChEBI" id="CHEBI:15361"/>
        <dbReference type="ChEBI" id="CHEBI:17879"/>
        <dbReference type="ChEBI" id="CHEBI:29748"/>
        <dbReference type="EC" id="4.1.3.40"/>
    </reaction>
</comment>
<dbReference type="PANTHER" id="PTHR38683:SF1">
    <property type="entry name" value="CHORISMATE PYRUVATE-LYASE"/>
    <property type="match status" value="1"/>
</dbReference>
<comment type="function">
    <text evidence="5">Removes the pyruvyl group from chorismate, with concomitant aromatization of the ring, to provide 4-hydroxybenzoate (4HB) for the ubiquinone pathway.</text>
</comment>
<evidence type="ECO:0000256" key="3">
    <source>
        <dbReference type="ARBA" id="ARBA00023239"/>
    </source>
</evidence>
<dbReference type="SUPFAM" id="SSF64288">
    <property type="entry name" value="Chorismate lyase-like"/>
    <property type="match status" value="1"/>
</dbReference>
<keyword evidence="4 5" id="KW-0670">Pyruvate</keyword>
<evidence type="ECO:0000256" key="5">
    <source>
        <dbReference type="HAMAP-Rule" id="MF_01632"/>
    </source>
</evidence>
<keyword evidence="2 5" id="KW-0831">Ubiquinone biosynthesis</keyword>
<comment type="caution">
    <text evidence="5">Lacks conserved residue(s) required for the propagation of feature annotation.</text>
</comment>
<keyword evidence="1 5" id="KW-0963">Cytoplasm</keyword>
<sequence length="180" mass="20797">MNRAHPQAWHTTLSAISPEIRQWLQDRGSLTRRIQERCDQFYVEPVFQSLTKVYGDESIKMKLRQDELALVREVYLYCCDRPVVFAHSVVPRKGLRGVWRSLSGLGNRSLGSMLFTNPKIKRTPLEFKKVGGGHFLYERAIIRLTTIPSNLWARRSLFTLQGQSILVTEVFLPDILDLPL</sequence>
<dbReference type="GO" id="GO:0006744">
    <property type="term" value="P:ubiquinone biosynthetic process"/>
    <property type="evidence" value="ECO:0007669"/>
    <property type="project" value="UniProtKB-UniRule"/>
</dbReference>
<dbReference type="HAMAP" id="MF_01632">
    <property type="entry name" value="UbiC"/>
    <property type="match status" value="1"/>
</dbReference>
<feature type="binding site" evidence="5">
    <location>
        <position position="169"/>
    </location>
    <ligand>
        <name>substrate</name>
    </ligand>
</feature>
<comment type="subcellular location">
    <subcellularLocation>
        <location evidence="5">Cytoplasm</location>
    </subcellularLocation>
</comment>
<keyword evidence="7" id="KW-1185">Reference proteome</keyword>
<feature type="binding site" evidence="5">
    <location>
        <position position="110"/>
    </location>
    <ligand>
        <name>substrate</name>
    </ligand>
</feature>
<name>A0A1I4AUZ4_9PROT</name>
<dbReference type="Gene3D" id="3.40.1410.10">
    <property type="entry name" value="Chorismate lyase-like"/>
    <property type="match status" value="1"/>
</dbReference>
<dbReference type="GO" id="GO:0042866">
    <property type="term" value="P:pyruvate biosynthetic process"/>
    <property type="evidence" value="ECO:0007669"/>
    <property type="project" value="UniProtKB-UniRule"/>
</dbReference>
<dbReference type="UniPathway" id="UPA00232"/>
<evidence type="ECO:0000256" key="4">
    <source>
        <dbReference type="ARBA" id="ARBA00023317"/>
    </source>
</evidence>
<dbReference type="RefSeq" id="WP_090698840.1">
    <property type="nucleotide sequence ID" value="NZ_FOSP01000010.1"/>
</dbReference>
<dbReference type="OrthoDB" id="8606430at2"/>